<accession>A0ABD1GZ41</accession>
<evidence type="ECO:0000313" key="2">
    <source>
        <dbReference type="Proteomes" id="UP001567538"/>
    </source>
</evidence>
<evidence type="ECO:0000313" key="1">
    <source>
        <dbReference type="EMBL" id="KAL1549005.1"/>
    </source>
</evidence>
<comment type="caution">
    <text evidence="1">The sequence shown here is derived from an EMBL/GenBank/DDBJ whole genome shotgun (WGS) entry which is preliminary data.</text>
</comment>
<dbReference type="AlphaFoldDB" id="A0ABD1GZ41"/>
<organism evidence="1 2">
    <name type="scientific">Salvia divinorum</name>
    <name type="common">Maria pastora</name>
    <name type="synonym">Diviner's sage</name>
    <dbReference type="NCBI Taxonomy" id="28513"/>
    <lineage>
        <taxon>Eukaryota</taxon>
        <taxon>Viridiplantae</taxon>
        <taxon>Streptophyta</taxon>
        <taxon>Embryophyta</taxon>
        <taxon>Tracheophyta</taxon>
        <taxon>Spermatophyta</taxon>
        <taxon>Magnoliopsida</taxon>
        <taxon>eudicotyledons</taxon>
        <taxon>Gunneridae</taxon>
        <taxon>Pentapetalae</taxon>
        <taxon>asterids</taxon>
        <taxon>lamiids</taxon>
        <taxon>Lamiales</taxon>
        <taxon>Lamiaceae</taxon>
        <taxon>Nepetoideae</taxon>
        <taxon>Mentheae</taxon>
        <taxon>Salviinae</taxon>
        <taxon>Salvia</taxon>
        <taxon>Salvia subgen. Calosphace</taxon>
    </lineage>
</organism>
<sequence>MRGQTTGIIEAQVINQTGQVETSKTSMFPLISEGSRAIKFPATSSIQIKCPVGSIIRTLDQAGISTILKGVVLIIVFKEILTTTKHLQSNMQSNNDVVHKLQDAQLEQKAAMDMMAKQLSQIATSLNEMRENDGMIPATVKMPGRENIRKRHNLTGR</sequence>
<dbReference type="Proteomes" id="UP001567538">
    <property type="component" value="Unassembled WGS sequence"/>
</dbReference>
<reference evidence="1 2" key="1">
    <citation type="submission" date="2024-06" db="EMBL/GenBank/DDBJ databases">
        <title>A chromosome level genome sequence of Diviner's sage (Salvia divinorum).</title>
        <authorList>
            <person name="Ford S.A."/>
            <person name="Ro D.-K."/>
            <person name="Ness R.W."/>
            <person name="Phillips M.A."/>
        </authorList>
    </citation>
    <scope>NUCLEOTIDE SEQUENCE [LARGE SCALE GENOMIC DNA]</scope>
    <source>
        <strain evidence="1">SAF-2024a</strain>
        <tissue evidence="1">Leaf</tissue>
    </source>
</reference>
<name>A0ABD1GZ41_SALDI</name>
<protein>
    <submittedName>
        <fullName evidence="1">GATA zinc finger domain-containing protein 14-like</fullName>
    </submittedName>
</protein>
<keyword evidence="2" id="KW-1185">Reference proteome</keyword>
<proteinExistence type="predicted"/>
<dbReference type="EMBL" id="JBEAFC010000007">
    <property type="protein sequence ID" value="KAL1549005.1"/>
    <property type="molecule type" value="Genomic_DNA"/>
</dbReference>
<gene>
    <name evidence="1" type="ORF">AAHA92_17162</name>
</gene>